<evidence type="ECO:0000313" key="15">
    <source>
        <dbReference type="Proteomes" id="UP000235145"/>
    </source>
</evidence>
<dbReference type="GO" id="GO:0005886">
    <property type="term" value="C:plasma membrane"/>
    <property type="evidence" value="ECO:0007669"/>
    <property type="project" value="UniProtKB-SubCell"/>
</dbReference>
<evidence type="ECO:0000256" key="10">
    <source>
        <dbReference type="ARBA" id="ARBA00023170"/>
    </source>
</evidence>
<feature type="transmembrane region" description="Helical" evidence="12">
    <location>
        <begin position="454"/>
        <end position="472"/>
    </location>
</feature>
<keyword evidence="10" id="KW-0675">Receptor</keyword>
<dbReference type="OrthoDB" id="676979at2759"/>
<keyword evidence="8 12" id="KW-1133">Transmembrane helix</keyword>
<dbReference type="FunFam" id="3.80.10.10:FF:000299">
    <property type="entry name" value="Piriformospora indica-insensitive protein 2"/>
    <property type="match status" value="1"/>
</dbReference>
<keyword evidence="9 12" id="KW-0472">Membrane</keyword>
<organism evidence="14 15">
    <name type="scientific">Lactuca sativa</name>
    <name type="common">Garden lettuce</name>
    <dbReference type="NCBI Taxonomy" id="4236"/>
    <lineage>
        <taxon>Eukaryota</taxon>
        <taxon>Viridiplantae</taxon>
        <taxon>Streptophyta</taxon>
        <taxon>Embryophyta</taxon>
        <taxon>Tracheophyta</taxon>
        <taxon>Spermatophyta</taxon>
        <taxon>Magnoliopsida</taxon>
        <taxon>eudicotyledons</taxon>
        <taxon>Gunneridae</taxon>
        <taxon>Pentapetalae</taxon>
        <taxon>asterids</taxon>
        <taxon>campanulids</taxon>
        <taxon>Asterales</taxon>
        <taxon>Asteraceae</taxon>
        <taxon>Cichorioideae</taxon>
        <taxon>Cichorieae</taxon>
        <taxon>Lactucinae</taxon>
        <taxon>Lactuca</taxon>
    </lineage>
</organism>
<evidence type="ECO:0000256" key="9">
    <source>
        <dbReference type="ARBA" id="ARBA00023136"/>
    </source>
</evidence>
<keyword evidence="15" id="KW-1185">Reference proteome</keyword>
<keyword evidence="7" id="KW-0677">Repeat</keyword>
<evidence type="ECO:0000256" key="6">
    <source>
        <dbReference type="ARBA" id="ARBA00022729"/>
    </source>
</evidence>
<dbReference type="PANTHER" id="PTHR27000:SF768">
    <property type="entry name" value="PIRIFORMOSPORA INDICA-INSENSITIVE PROTEIN 2-LIKE ISOFORM X1"/>
    <property type="match status" value="1"/>
</dbReference>
<evidence type="ECO:0000256" key="13">
    <source>
        <dbReference type="SAM" id="SignalP"/>
    </source>
</evidence>
<dbReference type="PANTHER" id="PTHR27000">
    <property type="entry name" value="LEUCINE-RICH REPEAT RECEPTOR-LIKE PROTEIN KINASE FAMILY PROTEIN-RELATED"/>
    <property type="match status" value="1"/>
</dbReference>
<name>A0A9R1WW45_LACSA</name>
<feature type="chain" id="PRO_5040356577" description="Leucine-rich repeat-containing N-terminal plant-type domain-containing protein" evidence="13">
    <location>
        <begin position="25"/>
        <end position="473"/>
    </location>
</feature>
<keyword evidence="6 13" id="KW-0732">Signal</keyword>
<dbReference type="InterPro" id="IPR032675">
    <property type="entry name" value="LRR_dom_sf"/>
</dbReference>
<comment type="caution">
    <text evidence="14">The sequence shown here is derived from an EMBL/GenBank/DDBJ whole genome shotgun (WGS) entry which is preliminary data.</text>
</comment>
<accession>A0A9R1WW45</accession>
<feature type="signal peptide" evidence="13">
    <location>
        <begin position="1"/>
        <end position="24"/>
    </location>
</feature>
<keyword evidence="5 12" id="KW-0812">Transmembrane</keyword>
<evidence type="ECO:0000256" key="5">
    <source>
        <dbReference type="ARBA" id="ARBA00022692"/>
    </source>
</evidence>
<proteinExistence type="predicted"/>
<evidence type="ECO:0000256" key="1">
    <source>
        <dbReference type="ARBA" id="ARBA00004236"/>
    </source>
</evidence>
<sequence>MGYFSKVFIATIVTVTIIGMYVNGEKGEYEVVEGEAPMAKTEQEALYSAIQGFVGSWWNGSDLYPDPCGWTPIQGVSCDIYGELWYVTDLNIGSLHDNSLSCASHPEFRPDLFKLTHLKSLAFFDCFHEPPIVIPSENWTKFSGSLESLEFRSNPGLTGPIPLAFSKLHKLQSLVVIGNGFSGGLPANIGNLIHLKRLVLSENGFRGEIGDNYGYLSELLILDLSRNSLSGSIPLTFGGLTSLLKLDLSQNQLEGKIPDEVSSLKNLTLLDLSSNKISGGLTRSIQEMGSLKELILSRNPIGSDLMGIKWQNLKRLMVLDLSNTQLTGGIPESISKMKRLRFLGLNDNYLSGNLTPKLAKLHDLSSIYVYGNNLSGKLEFDGGFYGKMGRRFGAWNNSNLCLPINLLPTTSLRPFGVKACEEEVKSIEVSFGDSNSKLGSFHLGNETSFSFSRYKLDGIWIVFMVVIFFNLVM</sequence>
<dbReference type="AlphaFoldDB" id="A0A9R1WW45"/>
<evidence type="ECO:0000256" key="11">
    <source>
        <dbReference type="ARBA" id="ARBA00023180"/>
    </source>
</evidence>
<dbReference type="PRINTS" id="PR00019">
    <property type="entry name" value="LEURICHRPT"/>
</dbReference>
<dbReference type="FunFam" id="3.80.10.10:FF:000269">
    <property type="entry name" value="Piriformospora indica-insensitive protein 2"/>
    <property type="match status" value="1"/>
</dbReference>
<evidence type="ECO:0000256" key="8">
    <source>
        <dbReference type="ARBA" id="ARBA00022989"/>
    </source>
</evidence>
<comment type="subcellular location">
    <subcellularLocation>
        <location evidence="1">Cell membrane</location>
    </subcellularLocation>
    <subcellularLocation>
        <location evidence="2">Membrane</location>
        <topology evidence="2">Single-pass type I membrane protein</topology>
    </subcellularLocation>
</comment>
<evidence type="ECO:0000256" key="4">
    <source>
        <dbReference type="ARBA" id="ARBA00022614"/>
    </source>
</evidence>
<keyword evidence="4" id="KW-0433">Leucine-rich repeat</keyword>
<protein>
    <recommendedName>
        <fullName evidence="16">Leucine-rich repeat-containing N-terminal plant-type domain-containing protein</fullName>
    </recommendedName>
</protein>
<gene>
    <name evidence="14" type="ORF">LSAT_V11C800404190</name>
</gene>
<reference evidence="14 15" key="1">
    <citation type="journal article" date="2017" name="Nat. Commun.">
        <title>Genome assembly with in vitro proximity ligation data and whole-genome triplication in lettuce.</title>
        <authorList>
            <person name="Reyes-Chin-Wo S."/>
            <person name="Wang Z."/>
            <person name="Yang X."/>
            <person name="Kozik A."/>
            <person name="Arikit S."/>
            <person name="Song C."/>
            <person name="Xia L."/>
            <person name="Froenicke L."/>
            <person name="Lavelle D.O."/>
            <person name="Truco M.J."/>
            <person name="Xia R."/>
            <person name="Zhu S."/>
            <person name="Xu C."/>
            <person name="Xu H."/>
            <person name="Xu X."/>
            <person name="Cox K."/>
            <person name="Korf I."/>
            <person name="Meyers B.C."/>
            <person name="Michelmore R.W."/>
        </authorList>
    </citation>
    <scope>NUCLEOTIDE SEQUENCE [LARGE SCALE GENOMIC DNA]</scope>
    <source>
        <strain evidence="15">cv. Salinas</strain>
        <tissue evidence="14">Seedlings</tissue>
    </source>
</reference>
<keyword evidence="3" id="KW-1003">Cell membrane</keyword>
<dbReference type="Proteomes" id="UP000235145">
    <property type="component" value="Unassembled WGS sequence"/>
</dbReference>
<dbReference type="GO" id="GO:0051707">
    <property type="term" value="P:response to other organism"/>
    <property type="evidence" value="ECO:0007669"/>
    <property type="project" value="UniProtKB-ARBA"/>
</dbReference>
<evidence type="ECO:0000256" key="2">
    <source>
        <dbReference type="ARBA" id="ARBA00004479"/>
    </source>
</evidence>
<evidence type="ECO:0008006" key="16">
    <source>
        <dbReference type="Google" id="ProtNLM"/>
    </source>
</evidence>
<evidence type="ECO:0000313" key="14">
    <source>
        <dbReference type="EMBL" id="KAJ0189529.1"/>
    </source>
</evidence>
<evidence type="ECO:0000256" key="7">
    <source>
        <dbReference type="ARBA" id="ARBA00022737"/>
    </source>
</evidence>
<dbReference type="Gene3D" id="3.80.10.10">
    <property type="entry name" value="Ribonuclease Inhibitor"/>
    <property type="match status" value="2"/>
</dbReference>
<dbReference type="Pfam" id="PF00560">
    <property type="entry name" value="LRR_1"/>
    <property type="match status" value="2"/>
</dbReference>
<evidence type="ECO:0000256" key="3">
    <source>
        <dbReference type="ARBA" id="ARBA00022475"/>
    </source>
</evidence>
<evidence type="ECO:0000256" key="12">
    <source>
        <dbReference type="SAM" id="Phobius"/>
    </source>
</evidence>
<dbReference type="InterPro" id="IPR001611">
    <property type="entry name" value="Leu-rich_rpt"/>
</dbReference>
<dbReference type="Pfam" id="PF13855">
    <property type="entry name" value="LRR_8"/>
    <property type="match status" value="1"/>
</dbReference>
<dbReference type="EMBL" id="NBSK02000008">
    <property type="protein sequence ID" value="KAJ0189529.1"/>
    <property type="molecule type" value="Genomic_DNA"/>
</dbReference>
<keyword evidence="11" id="KW-0325">Glycoprotein</keyword>
<dbReference type="SUPFAM" id="SSF52058">
    <property type="entry name" value="L domain-like"/>
    <property type="match status" value="1"/>
</dbReference>